<accession>A0A5J5GKK8</accession>
<dbReference type="AlphaFoldDB" id="A0A5J5GKK8"/>
<dbReference type="EMBL" id="VYQE01000003">
    <property type="protein sequence ID" value="KAA9008193.1"/>
    <property type="molecule type" value="Genomic_DNA"/>
</dbReference>
<sequence length="102" mass="11228">MIHPTAFVTDATRLGTAWWRLWAESQEVVAYRMLGAIGLAKSTPTELARMIAEKPAAFAEATIAASQEVLRGHRPDQVATAALEALGRRTRANSQRLRRRGT</sequence>
<dbReference type="Proteomes" id="UP000326554">
    <property type="component" value="Unassembled WGS sequence"/>
</dbReference>
<organism evidence="1 2">
    <name type="scientific">Histidinibacterium aquaticum</name>
    <dbReference type="NCBI Taxonomy" id="2613962"/>
    <lineage>
        <taxon>Bacteria</taxon>
        <taxon>Pseudomonadati</taxon>
        <taxon>Pseudomonadota</taxon>
        <taxon>Alphaproteobacteria</taxon>
        <taxon>Rhodobacterales</taxon>
        <taxon>Paracoccaceae</taxon>
        <taxon>Histidinibacterium</taxon>
    </lineage>
</organism>
<reference evidence="1 2" key="1">
    <citation type="submission" date="2019-09" db="EMBL/GenBank/DDBJ databases">
        <authorList>
            <person name="Park J.-S."/>
            <person name="Choi H.-J."/>
        </authorList>
    </citation>
    <scope>NUCLEOTIDE SEQUENCE [LARGE SCALE GENOMIC DNA]</scope>
    <source>
        <strain evidence="1 2">176SS1-4</strain>
    </source>
</reference>
<proteinExistence type="predicted"/>
<keyword evidence="2" id="KW-1185">Reference proteome</keyword>
<evidence type="ECO:0000313" key="2">
    <source>
        <dbReference type="Proteomes" id="UP000326554"/>
    </source>
</evidence>
<comment type="caution">
    <text evidence="1">The sequence shown here is derived from an EMBL/GenBank/DDBJ whole genome shotgun (WGS) entry which is preliminary data.</text>
</comment>
<evidence type="ECO:0000313" key="1">
    <source>
        <dbReference type="EMBL" id="KAA9008193.1"/>
    </source>
</evidence>
<protein>
    <submittedName>
        <fullName evidence="1">Antifreeze protein</fullName>
    </submittedName>
</protein>
<dbReference type="RefSeq" id="WP_150445476.1">
    <property type="nucleotide sequence ID" value="NZ_VYQE01000003.1"/>
</dbReference>
<name>A0A5J5GKK8_9RHOB</name>
<gene>
    <name evidence="1" type="ORF">F3S47_11895</name>
</gene>